<keyword evidence="4 6" id="KW-0143">Chaperone</keyword>
<comment type="caution">
    <text evidence="7">The sequence shown here is derived from an EMBL/GenBank/DDBJ whole genome shotgun (WGS) entry which is preliminary data.</text>
</comment>
<evidence type="ECO:0000313" key="8">
    <source>
        <dbReference type="Proteomes" id="UP001499988"/>
    </source>
</evidence>
<evidence type="ECO:0000256" key="1">
    <source>
        <dbReference type="ARBA" id="ARBA00022490"/>
    </source>
</evidence>
<feature type="disulfide bond" description="Redox-active" evidence="6">
    <location>
        <begin position="259"/>
        <end position="262"/>
    </location>
</feature>
<dbReference type="HAMAP" id="MF_00117">
    <property type="entry name" value="HslO"/>
    <property type="match status" value="1"/>
</dbReference>
<dbReference type="RefSeq" id="WP_345335809.1">
    <property type="nucleotide sequence ID" value="NZ_BAABJZ010000085.1"/>
</dbReference>
<dbReference type="InterPro" id="IPR000397">
    <property type="entry name" value="Heat_shock_Hsp33"/>
</dbReference>
<keyword evidence="8" id="KW-1185">Reference proteome</keyword>
<proteinExistence type="inferred from homology"/>
<dbReference type="SUPFAM" id="SSF64397">
    <property type="entry name" value="Hsp33 domain"/>
    <property type="match status" value="1"/>
</dbReference>
<dbReference type="Gene3D" id="3.55.30.10">
    <property type="entry name" value="Hsp33 domain"/>
    <property type="match status" value="1"/>
</dbReference>
<evidence type="ECO:0000256" key="4">
    <source>
        <dbReference type="ARBA" id="ARBA00023186"/>
    </source>
</evidence>
<organism evidence="7 8">
    <name type="scientific">Ferrimonas pelagia</name>
    <dbReference type="NCBI Taxonomy" id="1177826"/>
    <lineage>
        <taxon>Bacteria</taxon>
        <taxon>Pseudomonadati</taxon>
        <taxon>Pseudomonadota</taxon>
        <taxon>Gammaproteobacteria</taxon>
        <taxon>Alteromonadales</taxon>
        <taxon>Ferrimonadaceae</taxon>
        <taxon>Ferrimonas</taxon>
    </lineage>
</organism>
<dbReference type="Gene3D" id="3.90.1280.10">
    <property type="entry name" value="HSP33 redox switch-like"/>
    <property type="match status" value="1"/>
</dbReference>
<keyword evidence="5 6" id="KW-0676">Redox-active center</keyword>
<dbReference type="Proteomes" id="UP001499988">
    <property type="component" value="Unassembled WGS sequence"/>
</dbReference>
<dbReference type="InterPro" id="IPR023212">
    <property type="entry name" value="Hsp33_helix_hairpin_bin_dom_sf"/>
</dbReference>
<name>A0ABP9F2M2_9GAMM</name>
<dbReference type="PANTHER" id="PTHR30111:SF1">
    <property type="entry name" value="33 KDA CHAPERONIN"/>
    <property type="match status" value="1"/>
</dbReference>
<gene>
    <name evidence="6 7" type="primary">hslO</name>
    <name evidence="7" type="ORF">GCM10023333_25750</name>
</gene>
<dbReference type="NCBIfam" id="NF001033">
    <property type="entry name" value="PRK00114.1"/>
    <property type="match status" value="1"/>
</dbReference>
<evidence type="ECO:0000256" key="6">
    <source>
        <dbReference type="HAMAP-Rule" id="MF_00117"/>
    </source>
</evidence>
<evidence type="ECO:0000256" key="2">
    <source>
        <dbReference type="ARBA" id="ARBA00022833"/>
    </source>
</evidence>
<dbReference type="PIRSF" id="PIRSF005261">
    <property type="entry name" value="Heat_shock_Hsp33"/>
    <property type="match status" value="1"/>
</dbReference>
<dbReference type="SUPFAM" id="SSF118352">
    <property type="entry name" value="HSP33 redox switch-like"/>
    <property type="match status" value="1"/>
</dbReference>
<dbReference type="EMBL" id="BAABJZ010000085">
    <property type="protein sequence ID" value="GAA4891336.1"/>
    <property type="molecule type" value="Genomic_DNA"/>
</dbReference>
<comment type="subcellular location">
    <subcellularLocation>
        <location evidence="6">Cytoplasm</location>
    </subcellularLocation>
</comment>
<comment type="function">
    <text evidence="6">Redox regulated molecular chaperone. Protects both thermally unfolding and oxidatively damaged proteins from irreversible aggregation. Plays an important role in the bacterial defense system toward oxidative stress.</text>
</comment>
<dbReference type="CDD" id="cd00498">
    <property type="entry name" value="Hsp33"/>
    <property type="match status" value="1"/>
</dbReference>
<feature type="disulfide bond" description="Redox-active" evidence="6">
    <location>
        <begin position="226"/>
        <end position="228"/>
    </location>
</feature>
<dbReference type="PANTHER" id="PTHR30111">
    <property type="entry name" value="33 KDA CHAPERONIN"/>
    <property type="match status" value="1"/>
</dbReference>
<sequence length="288" mass="31824">MTQSDKLYRYLFDKADVRGELVQLKDSYQQILAAADYPAPIKRLLGETLAATAMLTATLKFEGEIAVQIQGDGPLRLLVINGTHDNVLRGVARFEGEVPEGDLQSQIGQGHLVITITPTDGERYQGIVALDKPSLAANIEQYFAQSEQLNTRLWLHTDEQHAAGMLLQQLPASNVQTEVEFEHLEALTDTIKADELFTLEAQDVLYRLYHEESVQLFDPSDVSFKCGCSRERSLSALATVAKAELDAIIAERGHIEMHCDYCNTSYRFDAVDVAGANVALAPSSDSQH</sequence>
<keyword evidence="2 6" id="KW-0862">Zinc</keyword>
<keyword evidence="3 6" id="KW-1015">Disulfide bond</keyword>
<dbReference type="Gene3D" id="1.10.287.480">
    <property type="entry name" value="helix hairpin bin"/>
    <property type="match status" value="1"/>
</dbReference>
<evidence type="ECO:0000256" key="5">
    <source>
        <dbReference type="ARBA" id="ARBA00023284"/>
    </source>
</evidence>
<dbReference type="InterPro" id="IPR016154">
    <property type="entry name" value="Heat_shock_Hsp33_C"/>
</dbReference>
<dbReference type="Pfam" id="PF01430">
    <property type="entry name" value="HSP33"/>
    <property type="match status" value="1"/>
</dbReference>
<accession>A0ABP9F2M2</accession>
<dbReference type="InterPro" id="IPR016153">
    <property type="entry name" value="Heat_shock_Hsp33_N"/>
</dbReference>
<protein>
    <recommendedName>
        <fullName evidence="6">33 kDa chaperonin</fullName>
    </recommendedName>
    <alternativeName>
        <fullName evidence="6">Heat shock protein 33 homolog</fullName>
        <shortName evidence="6">HSP33</shortName>
    </alternativeName>
</protein>
<evidence type="ECO:0000256" key="3">
    <source>
        <dbReference type="ARBA" id="ARBA00023157"/>
    </source>
</evidence>
<comment type="similarity">
    <text evidence="6">Belongs to the HSP33 family.</text>
</comment>
<keyword evidence="1 6" id="KW-0963">Cytoplasm</keyword>
<comment type="PTM">
    <text evidence="6">Under oxidizing conditions two disulfide bonds are formed involving the reactive cysteines. Under reducing conditions zinc is bound to the reactive cysteines and the protein is inactive.</text>
</comment>
<evidence type="ECO:0000313" key="7">
    <source>
        <dbReference type="EMBL" id="GAA4891336.1"/>
    </source>
</evidence>
<reference evidence="8" key="1">
    <citation type="journal article" date="2019" name="Int. J. Syst. Evol. Microbiol.">
        <title>The Global Catalogue of Microorganisms (GCM) 10K type strain sequencing project: providing services to taxonomists for standard genome sequencing and annotation.</title>
        <authorList>
            <consortium name="The Broad Institute Genomics Platform"/>
            <consortium name="The Broad Institute Genome Sequencing Center for Infectious Disease"/>
            <person name="Wu L."/>
            <person name="Ma J."/>
        </authorList>
    </citation>
    <scope>NUCLEOTIDE SEQUENCE [LARGE SCALE GENOMIC DNA]</scope>
    <source>
        <strain evidence="8">JCM 18401</strain>
    </source>
</reference>